<protein>
    <recommendedName>
        <fullName evidence="3">Protein singed</fullName>
    </recommendedName>
</protein>
<keyword evidence="2" id="KW-1185">Reference proteome</keyword>
<dbReference type="Proteomes" id="UP000487929">
    <property type="component" value="Unassembled WGS sequence"/>
</dbReference>
<reference evidence="1 2" key="1">
    <citation type="submission" date="2019-12" db="EMBL/GenBank/DDBJ databases">
        <title>Draft genome sequencing of Halomonas alimentaria DSM 15356.</title>
        <authorList>
            <person name="Pandiyan K."/>
            <person name="Kushwaha P."/>
            <person name="Gowdham M."/>
            <person name="Chakdar H."/>
            <person name="Singh A."/>
            <person name="Kumar M."/>
            <person name="Saxena A.K."/>
        </authorList>
    </citation>
    <scope>NUCLEOTIDE SEQUENCE [LARGE SCALE GENOMIC DNA]</scope>
    <source>
        <strain evidence="1 2">DSM 15356</strain>
    </source>
</reference>
<proteinExistence type="predicted"/>
<evidence type="ECO:0000313" key="1">
    <source>
        <dbReference type="EMBL" id="NAW35001.1"/>
    </source>
</evidence>
<dbReference type="OrthoDB" id="6571385at2"/>
<comment type="caution">
    <text evidence="1">The sequence shown here is derived from an EMBL/GenBank/DDBJ whole genome shotgun (WGS) entry which is preliminary data.</text>
</comment>
<dbReference type="EMBL" id="WUTT01000001">
    <property type="protein sequence ID" value="NAW35001.1"/>
    <property type="molecule type" value="Genomic_DNA"/>
</dbReference>
<evidence type="ECO:0000313" key="2">
    <source>
        <dbReference type="Proteomes" id="UP000487929"/>
    </source>
</evidence>
<accession>A0A7X5ARD7</accession>
<dbReference type="AlphaFoldDB" id="A0A7X5ARD7"/>
<name>A0A7X5ARD7_9GAMM</name>
<gene>
    <name evidence="1" type="ORF">GRB96_11305</name>
</gene>
<evidence type="ECO:0008006" key="3">
    <source>
        <dbReference type="Google" id="ProtNLM"/>
    </source>
</evidence>
<dbReference type="RefSeq" id="WP_161432236.1">
    <property type="nucleotide sequence ID" value="NZ_WUTT01000001.1"/>
</dbReference>
<organism evidence="1 2">
    <name type="scientific">Halomonas alimentaria</name>
    <dbReference type="NCBI Taxonomy" id="147248"/>
    <lineage>
        <taxon>Bacteria</taxon>
        <taxon>Pseudomonadati</taxon>
        <taxon>Pseudomonadota</taxon>
        <taxon>Gammaproteobacteria</taxon>
        <taxon>Oceanospirillales</taxon>
        <taxon>Halomonadaceae</taxon>
        <taxon>Halomonas</taxon>
    </lineage>
</organism>
<sequence>MHTFITVADADSLLPAGWQGEGDAADAIRQANIFLSAQNLNQQAQDDPTPDPVLQAGAYAAQEAAQGKLFSDQGPAVKSKTVTAGPVTSRKEYAEGSVAKTAAMQMVTALLQPYRTKRHGAQILGRL</sequence>